<dbReference type="PROSITE" id="PS50914">
    <property type="entry name" value="BON"/>
    <property type="match status" value="1"/>
</dbReference>
<feature type="compositionally biased region" description="Polar residues" evidence="1">
    <location>
        <begin position="30"/>
        <end position="40"/>
    </location>
</feature>
<accession>A0A951ULQ5</accession>
<protein>
    <submittedName>
        <fullName evidence="4">BON domain-containing protein</fullName>
    </submittedName>
</protein>
<feature type="compositionally biased region" description="Basic and acidic residues" evidence="1">
    <location>
        <begin position="78"/>
        <end position="88"/>
    </location>
</feature>
<evidence type="ECO:0000313" key="5">
    <source>
        <dbReference type="Proteomes" id="UP000757435"/>
    </source>
</evidence>
<dbReference type="Pfam" id="PF04972">
    <property type="entry name" value="BON"/>
    <property type="match status" value="1"/>
</dbReference>
<feature type="chain" id="PRO_5037210430" evidence="2">
    <location>
        <begin position="18"/>
        <end position="150"/>
    </location>
</feature>
<feature type="compositionally biased region" description="Basic and acidic residues" evidence="1">
    <location>
        <begin position="54"/>
        <end position="71"/>
    </location>
</feature>
<evidence type="ECO:0000313" key="4">
    <source>
        <dbReference type="EMBL" id="MBW4658580.1"/>
    </source>
</evidence>
<reference evidence="4" key="1">
    <citation type="submission" date="2021-05" db="EMBL/GenBank/DDBJ databases">
        <authorList>
            <person name="Pietrasiak N."/>
            <person name="Ward R."/>
            <person name="Stajich J.E."/>
            <person name="Kurbessoian T."/>
        </authorList>
    </citation>
    <scope>NUCLEOTIDE SEQUENCE</scope>
    <source>
        <strain evidence="4">UHER 2000/2452</strain>
    </source>
</reference>
<evidence type="ECO:0000256" key="2">
    <source>
        <dbReference type="SAM" id="SignalP"/>
    </source>
</evidence>
<dbReference type="Proteomes" id="UP000757435">
    <property type="component" value="Unassembled WGS sequence"/>
</dbReference>
<keyword evidence="2" id="KW-0732">Signal</keyword>
<evidence type="ECO:0000256" key="1">
    <source>
        <dbReference type="SAM" id="MobiDB-lite"/>
    </source>
</evidence>
<comment type="caution">
    <text evidence="4">The sequence shown here is derived from an EMBL/GenBank/DDBJ whole genome shotgun (WGS) entry which is preliminary data.</text>
</comment>
<dbReference type="InterPro" id="IPR007055">
    <property type="entry name" value="BON_dom"/>
</dbReference>
<organism evidence="4 5">
    <name type="scientific">Drouetiella hepatica Uher 2000/2452</name>
    <dbReference type="NCBI Taxonomy" id="904376"/>
    <lineage>
        <taxon>Bacteria</taxon>
        <taxon>Bacillati</taxon>
        <taxon>Cyanobacteriota</taxon>
        <taxon>Cyanophyceae</taxon>
        <taxon>Oculatellales</taxon>
        <taxon>Oculatellaceae</taxon>
        <taxon>Drouetiella</taxon>
    </lineage>
</organism>
<feature type="region of interest" description="Disordered" evidence="1">
    <location>
        <begin position="24"/>
        <end position="88"/>
    </location>
</feature>
<dbReference type="EMBL" id="JAHHHD010000006">
    <property type="protein sequence ID" value="MBW4658580.1"/>
    <property type="molecule type" value="Genomic_DNA"/>
</dbReference>
<dbReference type="Gene3D" id="3.30.1340.30">
    <property type="match status" value="1"/>
</dbReference>
<reference evidence="4" key="2">
    <citation type="journal article" date="2022" name="Microbiol. Resour. Announc.">
        <title>Metagenome Sequencing to Explore Phylogenomics of Terrestrial Cyanobacteria.</title>
        <authorList>
            <person name="Ward R.D."/>
            <person name="Stajich J.E."/>
            <person name="Johansen J.R."/>
            <person name="Huntemann M."/>
            <person name="Clum A."/>
            <person name="Foster B."/>
            <person name="Foster B."/>
            <person name="Roux S."/>
            <person name="Palaniappan K."/>
            <person name="Varghese N."/>
            <person name="Mukherjee S."/>
            <person name="Reddy T.B.K."/>
            <person name="Daum C."/>
            <person name="Copeland A."/>
            <person name="Chen I.A."/>
            <person name="Ivanova N.N."/>
            <person name="Kyrpides N.C."/>
            <person name="Shapiro N."/>
            <person name="Eloe-Fadrosh E.A."/>
            <person name="Pietrasiak N."/>
        </authorList>
    </citation>
    <scope>NUCLEOTIDE SEQUENCE</scope>
    <source>
        <strain evidence="4">UHER 2000/2452</strain>
    </source>
</reference>
<proteinExistence type="predicted"/>
<feature type="domain" description="BON" evidence="3">
    <location>
        <begin position="78"/>
        <end position="148"/>
    </location>
</feature>
<sequence length="150" mass="15708">MKKIVPFLLSGFLMVTAAACSTAKTTSDAPNSTDNSGQVPTAQGAQTAQDDAQNDVRQRQLDSDIRSREQRNNATGGDADRADGDLESEVRSKLEANIPNSKLAVDAEDGAVVVSGTVQTQDQLDKIEPLAKEIKGVSSVAVKAVLAPAQ</sequence>
<gene>
    <name evidence="4" type="ORF">KME15_07890</name>
</gene>
<dbReference type="PROSITE" id="PS51257">
    <property type="entry name" value="PROKAR_LIPOPROTEIN"/>
    <property type="match status" value="1"/>
</dbReference>
<name>A0A951ULQ5_9CYAN</name>
<evidence type="ECO:0000259" key="3">
    <source>
        <dbReference type="PROSITE" id="PS50914"/>
    </source>
</evidence>
<dbReference type="AlphaFoldDB" id="A0A951ULQ5"/>
<feature type="compositionally biased region" description="Low complexity" evidence="1">
    <location>
        <begin position="41"/>
        <end position="51"/>
    </location>
</feature>
<feature type="signal peptide" evidence="2">
    <location>
        <begin position="1"/>
        <end position="17"/>
    </location>
</feature>